<dbReference type="RefSeq" id="WP_238721969.1">
    <property type="nucleotide sequence ID" value="NZ_JAHQCW010000020.1"/>
</dbReference>
<name>A0A949K7V8_9FIRM</name>
<evidence type="ECO:0000259" key="3">
    <source>
        <dbReference type="Pfam" id="PF13514"/>
    </source>
</evidence>
<keyword evidence="2" id="KW-0472">Membrane</keyword>
<feature type="domain" description="YhaN AAA" evidence="3">
    <location>
        <begin position="1"/>
        <end position="57"/>
    </location>
</feature>
<keyword evidence="5" id="KW-1185">Reference proteome</keyword>
<dbReference type="PANTHER" id="PTHR41259">
    <property type="entry name" value="DOUBLE-STRAND BREAK REPAIR RAD50 ATPASE, PUTATIVE-RELATED"/>
    <property type="match status" value="1"/>
</dbReference>
<dbReference type="InterPro" id="IPR027417">
    <property type="entry name" value="P-loop_NTPase"/>
</dbReference>
<feature type="transmembrane region" description="Helical" evidence="2">
    <location>
        <begin position="279"/>
        <end position="296"/>
    </location>
</feature>
<evidence type="ECO:0000313" key="4">
    <source>
        <dbReference type="EMBL" id="MBU9737407.1"/>
    </source>
</evidence>
<evidence type="ECO:0000313" key="5">
    <source>
        <dbReference type="Proteomes" id="UP000712157"/>
    </source>
</evidence>
<keyword evidence="2" id="KW-0812">Transmembrane</keyword>
<accession>A0A949K7V8</accession>
<dbReference type="Proteomes" id="UP000712157">
    <property type="component" value="Unassembled WGS sequence"/>
</dbReference>
<sequence length="537" mass="61608">MVIQELDIKNFGKFHNRQIQLSEGLNLIYGENEAGKTTVHTFIRGMLFGMEKQRGRASASDAYRMYEPWENPVYYAGGMRFVCGGKVFRLSRSFARIGRKTELVCETDGEELSVEQGDLQMLLDGMTETVYRNTWCIGQHRSGTEESLAQALGNYMAGYEETGDTTLDVSEAVKCLKENRKDLNARKKTLKLEWEKQTQSQELRGELLEEEIRQKEKKRNTLAAEISQASAAMTTSRVTSPAADIPSDTDAESQISHRRSDREPDPSPGKRFQQRSSGASWYICLFLILAGILGVLFSPWMWARIGSVVIIAVAITLLFIRNRTIKDQQEAESKKENESLQWKKKEWACQQLLDEIHELKLKQEAFALEQEEENPTLAQIRRLDEQLAAVDLAEATIRQIAEEIHAGMGSKLERTVSMIFSQMTGRKYNRIHLDEKLKLRIHTSDQVLTPEQVSRGTMEQLYFALRMAVGQLFCPDTPMPVLLDDAFAYYDQTRLEQTLRWLSACPNQVLLFTCHKREQEILDHWGIPYHEVRLTDY</sequence>
<gene>
    <name evidence="4" type="ORF">KTH89_12725</name>
</gene>
<keyword evidence="2" id="KW-1133">Transmembrane helix</keyword>
<comment type="caution">
    <text evidence="4">The sequence shown here is derived from an EMBL/GenBank/DDBJ whole genome shotgun (WGS) entry which is preliminary data.</text>
</comment>
<dbReference type="AlphaFoldDB" id="A0A949K7V8"/>
<proteinExistence type="predicted"/>
<organism evidence="4 5">
    <name type="scientific">Diplocloster agilis</name>
    <dbReference type="NCBI Taxonomy" id="2850323"/>
    <lineage>
        <taxon>Bacteria</taxon>
        <taxon>Bacillati</taxon>
        <taxon>Bacillota</taxon>
        <taxon>Clostridia</taxon>
        <taxon>Lachnospirales</taxon>
        <taxon>Lachnospiraceae</taxon>
        <taxon>Diplocloster</taxon>
    </lineage>
</organism>
<reference evidence="4" key="1">
    <citation type="submission" date="2021-06" db="EMBL/GenBank/DDBJ databases">
        <title>Description of novel taxa of the family Lachnospiraceae.</title>
        <authorList>
            <person name="Chaplin A.V."/>
            <person name="Sokolova S.R."/>
            <person name="Pikina A.P."/>
            <person name="Korzhanova M."/>
            <person name="Belova V."/>
            <person name="Korostin D."/>
            <person name="Efimov B.A."/>
        </authorList>
    </citation>
    <scope>NUCLEOTIDE SEQUENCE</scope>
    <source>
        <strain evidence="4">ASD5720</strain>
    </source>
</reference>
<feature type="compositionally biased region" description="Polar residues" evidence="1">
    <location>
        <begin position="228"/>
        <end position="239"/>
    </location>
</feature>
<dbReference type="PANTHER" id="PTHR41259:SF1">
    <property type="entry name" value="DOUBLE-STRAND BREAK REPAIR RAD50 ATPASE, PUTATIVE-RELATED"/>
    <property type="match status" value="1"/>
</dbReference>
<dbReference type="SUPFAM" id="SSF52540">
    <property type="entry name" value="P-loop containing nucleoside triphosphate hydrolases"/>
    <property type="match status" value="1"/>
</dbReference>
<evidence type="ECO:0000256" key="2">
    <source>
        <dbReference type="SAM" id="Phobius"/>
    </source>
</evidence>
<dbReference type="Pfam" id="PF13514">
    <property type="entry name" value="AAA_27"/>
    <property type="match status" value="1"/>
</dbReference>
<evidence type="ECO:0000256" key="1">
    <source>
        <dbReference type="SAM" id="MobiDB-lite"/>
    </source>
</evidence>
<protein>
    <submittedName>
        <fullName evidence="4">AAA family ATPase</fullName>
    </submittedName>
</protein>
<feature type="region of interest" description="Disordered" evidence="1">
    <location>
        <begin position="228"/>
        <end position="274"/>
    </location>
</feature>
<dbReference type="Gene3D" id="3.40.50.300">
    <property type="entry name" value="P-loop containing nucleotide triphosphate hydrolases"/>
    <property type="match status" value="2"/>
</dbReference>
<dbReference type="EMBL" id="JAHQCW010000020">
    <property type="protein sequence ID" value="MBU9737407.1"/>
    <property type="molecule type" value="Genomic_DNA"/>
</dbReference>
<dbReference type="InterPro" id="IPR038734">
    <property type="entry name" value="YhaN_AAA"/>
</dbReference>
<feature type="transmembrane region" description="Helical" evidence="2">
    <location>
        <begin position="302"/>
        <end position="320"/>
    </location>
</feature>